<accession>A0A7C9VW70</accession>
<keyword evidence="1" id="KW-0812">Transmembrane</keyword>
<dbReference type="Proteomes" id="UP000481360">
    <property type="component" value="Unassembled WGS sequence"/>
</dbReference>
<feature type="transmembrane region" description="Helical" evidence="1">
    <location>
        <begin position="594"/>
        <end position="617"/>
    </location>
</feature>
<comment type="caution">
    <text evidence="2">The sequence shown here is derived from an EMBL/GenBank/DDBJ whole genome shotgun (WGS) entry which is preliminary data.</text>
</comment>
<evidence type="ECO:0008006" key="4">
    <source>
        <dbReference type="Google" id="ProtNLM"/>
    </source>
</evidence>
<proteinExistence type="predicted"/>
<name>A0A7C9VW70_9PSEU</name>
<dbReference type="AlphaFoldDB" id="A0A7C9VW70"/>
<feature type="transmembrane region" description="Helical" evidence="1">
    <location>
        <begin position="638"/>
        <end position="660"/>
    </location>
</feature>
<protein>
    <recommendedName>
        <fullName evidence="4">NACHT domain-containing protein</fullName>
    </recommendedName>
</protein>
<keyword evidence="1" id="KW-1133">Transmembrane helix</keyword>
<dbReference type="InterPro" id="IPR027417">
    <property type="entry name" value="P-loop_NTPase"/>
</dbReference>
<dbReference type="SUPFAM" id="SSF52540">
    <property type="entry name" value="P-loop containing nucleoside triphosphate hydrolases"/>
    <property type="match status" value="1"/>
</dbReference>
<feature type="transmembrane region" description="Helical" evidence="1">
    <location>
        <begin position="416"/>
        <end position="440"/>
    </location>
</feature>
<evidence type="ECO:0000313" key="3">
    <source>
        <dbReference type="Proteomes" id="UP000481360"/>
    </source>
</evidence>
<keyword evidence="1" id="KW-0472">Membrane</keyword>
<feature type="transmembrane region" description="Helical" evidence="1">
    <location>
        <begin position="452"/>
        <end position="474"/>
    </location>
</feature>
<keyword evidence="3" id="KW-1185">Reference proteome</keyword>
<reference evidence="2 3" key="1">
    <citation type="submission" date="2020-03" db="EMBL/GenBank/DDBJ databases">
        <title>Isolation and identification of active actinomycetes.</title>
        <authorList>
            <person name="Sun X."/>
        </authorList>
    </citation>
    <scope>NUCLEOTIDE SEQUENCE [LARGE SCALE GENOMIC DNA]</scope>
    <source>
        <strain evidence="2 3">NEAU-D13</strain>
    </source>
</reference>
<feature type="transmembrane region" description="Helical" evidence="1">
    <location>
        <begin position="680"/>
        <end position="708"/>
    </location>
</feature>
<organism evidence="2 3">
    <name type="scientific">Lentzea alba</name>
    <dbReference type="NCBI Taxonomy" id="2714351"/>
    <lineage>
        <taxon>Bacteria</taxon>
        <taxon>Bacillati</taxon>
        <taxon>Actinomycetota</taxon>
        <taxon>Actinomycetes</taxon>
        <taxon>Pseudonocardiales</taxon>
        <taxon>Pseudonocardiaceae</taxon>
        <taxon>Lentzea</taxon>
    </lineage>
</organism>
<dbReference type="Gene3D" id="3.40.50.300">
    <property type="entry name" value="P-loop containing nucleotide triphosphate hydrolases"/>
    <property type="match status" value="1"/>
</dbReference>
<evidence type="ECO:0000256" key="1">
    <source>
        <dbReference type="SAM" id="Phobius"/>
    </source>
</evidence>
<gene>
    <name evidence="2" type="ORF">G7043_16960</name>
</gene>
<sequence length="773" mass="83463">MRDVHSGGVALQSGRIDTVTINHYVALRASEHDEVTDQLAMATRHQWEDAANDRRLLRPHSLPIRWRRCTEPVAGPVAAAGVSDDGDASFAALDRLDHTAALALAEGGRRDLYRVYGGLPSGRLVIVGGPGAGKSSAAIMLLLDALRHREQAPDADRYRIPVPVMFNLAGWDPETIPVRDWLITELAADFRMFRGRKGRNRAAELFRAGRLAVFLDGLDEIPEPLRPRALQALSEQAAFRLVLLTRTRELAAAATQHVLVGAVALELLPLRPGDAAEYLLRPLREPASSAWQSVATALTGTADSPLSQALTTPLVVGLLRDVYPSTGQVDELLDTARFPEPDAIIDHLLDHAITAAYTPRLGQPLPRYAPGTAHRTLTLIAQHLRQNTERPSAQDGNRDISWWTIAAWIPGLLRTIISVLGAMVLSGLTFGLAGLAVSGFRTWPIAWLSSVFWYSLNLGLPSGLAIALAFNLTIARAGTPPPAGPSARLRRLVQVSAVVAFGIGLSVAIGIAIGGWSLSVSTFGLNFAIAFGITARTRGRASLRSLNFSRNLRSARRASSALLFSLMFGVGIGLFGTVAFLIQGAGDLTAALMFGLKGVLASVVIIAPPIWLTGAFTDVSAVESTESTGPVEAWRGDFRLWFVMGMLTGLASGINSWLSYQEPVYGIGDEQVSPLADCLAGGVAMGLASGVILSHTWMTTMTQIWFAARYRTPLRLIRFLDDSHKRHLLRTVGPIFQFRHAIFQDHLARSMPAAIKAQQRLPARHSGERTPPA</sequence>
<dbReference type="EMBL" id="JAAMPJ010000004">
    <property type="protein sequence ID" value="NGY60621.1"/>
    <property type="molecule type" value="Genomic_DNA"/>
</dbReference>
<dbReference type="RefSeq" id="WP_166046633.1">
    <property type="nucleotide sequence ID" value="NZ_JAAMPJ010000004.1"/>
</dbReference>
<evidence type="ECO:0000313" key="2">
    <source>
        <dbReference type="EMBL" id="NGY60621.1"/>
    </source>
</evidence>
<feature type="transmembrane region" description="Helical" evidence="1">
    <location>
        <begin position="522"/>
        <end position="539"/>
    </location>
</feature>
<feature type="transmembrane region" description="Helical" evidence="1">
    <location>
        <begin position="560"/>
        <end position="582"/>
    </location>
</feature>
<feature type="transmembrane region" description="Helical" evidence="1">
    <location>
        <begin position="495"/>
        <end position="516"/>
    </location>
</feature>